<dbReference type="SUPFAM" id="SSF48371">
    <property type="entry name" value="ARM repeat"/>
    <property type="match status" value="1"/>
</dbReference>
<dbReference type="AlphaFoldDB" id="A0A438KKM4"/>
<dbReference type="InterPro" id="IPR016024">
    <property type="entry name" value="ARM-type_fold"/>
</dbReference>
<protein>
    <submittedName>
        <fullName evidence="2">Calcium-binding protein 39-like</fullName>
    </submittedName>
</protein>
<sequence length="247" mass="28172">MPGFATLHVQILDACASYLQVQSDLRKVLILYEALPIALEASLKWQEVWMVMGEVLGHELGLISNVNLMVIKAILRSVPTSPIMSLKRRYILESTSFELFFKFVELPNFDVASDAFLTFKDLLTKHGNAVAVFLTAHYDELFLIVCTCMVQVNKKTFFTFIFLHLLIQFFDQYEKLLTSPNYVTRRQSLKVTSLGISFGASKFPYNEALHLRSSVFESYDDIVEGCAAFGHTDKYLVAEDEYHINIV</sequence>
<comment type="similarity">
    <text evidence="1">Belongs to the Mo25 family.</text>
</comment>
<name>A0A438KKM4_VITVI</name>
<evidence type="ECO:0000256" key="1">
    <source>
        <dbReference type="ARBA" id="ARBA00011012"/>
    </source>
</evidence>
<accession>A0A438KKM4</accession>
<evidence type="ECO:0000313" key="2">
    <source>
        <dbReference type="EMBL" id="RVX21737.1"/>
    </source>
</evidence>
<dbReference type="Pfam" id="PF08569">
    <property type="entry name" value="Mo25"/>
    <property type="match status" value="1"/>
</dbReference>
<dbReference type="EMBL" id="QGNW01000004">
    <property type="protein sequence ID" value="RVX21737.1"/>
    <property type="molecule type" value="Genomic_DNA"/>
</dbReference>
<proteinExistence type="inferred from homology"/>
<dbReference type="Proteomes" id="UP000288805">
    <property type="component" value="Unassembled WGS sequence"/>
</dbReference>
<organism evidence="2 3">
    <name type="scientific">Vitis vinifera</name>
    <name type="common">Grape</name>
    <dbReference type="NCBI Taxonomy" id="29760"/>
    <lineage>
        <taxon>Eukaryota</taxon>
        <taxon>Viridiplantae</taxon>
        <taxon>Streptophyta</taxon>
        <taxon>Embryophyta</taxon>
        <taxon>Tracheophyta</taxon>
        <taxon>Spermatophyta</taxon>
        <taxon>Magnoliopsida</taxon>
        <taxon>eudicotyledons</taxon>
        <taxon>Gunneridae</taxon>
        <taxon>Pentapetalae</taxon>
        <taxon>rosids</taxon>
        <taxon>Vitales</taxon>
        <taxon>Vitaceae</taxon>
        <taxon>Viteae</taxon>
        <taxon>Vitis</taxon>
    </lineage>
</organism>
<dbReference type="PANTHER" id="PTHR10182:SF3">
    <property type="entry name" value="PROTEIN MO25"/>
    <property type="match status" value="1"/>
</dbReference>
<dbReference type="Gene3D" id="1.25.10.10">
    <property type="entry name" value="Leucine-rich Repeat Variant"/>
    <property type="match status" value="1"/>
</dbReference>
<gene>
    <name evidence="2" type="primary">Cab39l</name>
    <name evidence="2" type="ORF">CK203_001401</name>
</gene>
<comment type="caution">
    <text evidence="2">The sequence shown here is derived from an EMBL/GenBank/DDBJ whole genome shotgun (WGS) entry which is preliminary data.</text>
</comment>
<dbReference type="InterPro" id="IPR011989">
    <property type="entry name" value="ARM-like"/>
</dbReference>
<dbReference type="PANTHER" id="PTHR10182">
    <property type="entry name" value="CALCIUM-BINDING PROTEIN 39-RELATED"/>
    <property type="match status" value="1"/>
</dbReference>
<evidence type="ECO:0000313" key="3">
    <source>
        <dbReference type="Proteomes" id="UP000288805"/>
    </source>
</evidence>
<reference evidence="2 3" key="1">
    <citation type="journal article" date="2018" name="PLoS Genet.">
        <title>Population sequencing reveals clonal diversity and ancestral inbreeding in the grapevine cultivar Chardonnay.</title>
        <authorList>
            <person name="Roach M.J."/>
            <person name="Johnson D.L."/>
            <person name="Bohlmann J."/>
            <person name="van Vuuren H.J."/>
            <person name="Jones S.J."/>
            <person name="Pretorius I.S."/>
            <person name="Schmidt S.A."/>
            <person name="Borneman A.R."/>
        </authorList>
    </citation>
    <scope>NUCLEOTIDE SEQUENCE [LARGE SCALE GENOMIC DNA]</scope>
    <source>
        <strain evidence="3">cv. Chardonnay</strain>
        <tissue evidence="2">Leaf</tissue>
    </source>
</reference>
<dbReference type="InterPro" id="IPR013878">
    <property type="entry name" value="Mo25"/>
</dbReference>